<protein>
    <submittedName>
        <fullName evidence="1">Uncharacterized protein</fullName>
    </submittedName>
</protein>
<comment type="caution">
    <text evidence="1">The sequence shown here is derived from an EMBL/GenBank/DDBJ whole genome shotgun (WGS) entry which is preliminary data.</text>
</comment>
<organism evidence="1 2">
    <name type="scientific">Naganishia adeliensis</name>
    <dbReference type="NCBI Taxonomy" id="92952"/>
    <lineage>
        <taxon>Eukaryota</taxon>
        <taxon>Fungi</taxon>
        <taxon>Dikarya</taxon>
        <taxon>Basidiomycota</taxon>
        <taxon>Agaricomycotina</taxon>
        <taxon>Tremellomycetes</taxon>
        <taxon>Filobasidiales</taxon>
        <taxon>Filobasidiaceae</taxon>
        <taxon>Naganishia</taxon>
    </lineage>
</organism>
<evidence type="ECO:0000313" key="1">
    <source>
        <dbReference type="EMBL" id="KAJ9113139.1"/>
    </source>
</evidence>
<dbReference type="Proteomes" id="UP001230649">
    <property type="component" value="Unassembled WGS sequence"/>
</dbReference>
<accession>A0ACC2WN22</accession>
<sequence length="853" mass="91953">MESPQLPSTPTLNDPLYTPPLGRDQHLQPSPSFLNAGNRDSSYAASLSSEAAMGPGPRASWGSNAMLNPNARHDSYAGSSSPLARNESDDDITQSPDPAFAPEASPRSAGRSKRTSATAGLATGTGAAAAAVAGSRLNRASSTEDELEEKPRWAQGDTDSEDKPRWAQGASGSKPKRWWLLWTILLGVLLAAIALGVGLGVYFGTKKDKNSESSAGSSSGASDNTSSAPSSSSKGSKPNSTSSGRPPLFTGVTTGTDGSQILFSNGSTVTYRNRHGGKWAYDPSNPLINDAQPNSWTPPLSQPWNYDDRMFGVNLGGWFVTEPFIVPALYETYTNGSGGQSVDEFTLSQNMGDQIATIMEEHYDTFITEEDFMLMADAGLNWIRLPIGFWALETLDGEPFLEGVSWKYILKALGWARKYGLRVKLDLHASPGSANGWNHSGRIGSLNFLRGVMGLANAQRTLDYIRRLAEFINQPEWKDVVPVFGILNEPRAEPITQQNLGGFYLEAHEMIRNITGYGEGNGAYISIFEGFIGVDKWYQFGQSATSGLDRVNMDIHQYTCFQDQDPRSIEVLAGRPCEWWARTTNTTRNAVGVTLMGEASVAFNDCGHWLNEVGKGSRYDGTYPDFEDKKIDDCTVWNNDGLWNASVIAAYTDMMSATQDSLFSWFFWTWKIGTSTIYDHPVNTPWHYKRLLELGIASHDPREAIGHCQNNAGITPVAFNGYKPYQTGGAGAGTVPPADATNYPWPVTTLAPNIRATDMSKLPQYTRTGSPVLLANPTPNAQFALAASASAAIPTTTIGAGQPAFARVAGCDYPNEYSAENIAVPATACGAGPTLAGQNDIVQPTPAPTSAAR</sequence>
<dbReference type="EMBL" id="JASBWS010000013">
    <property type="protein sequence ID" value="KAJ9113139.1"/>
    <property type="molecule type" value="Genomic_DNA"/>
</dbReference>
<proteinExistence type="predicted"/>
<evidence type="ECO:0000313" key="2">
    <source>
        <dbReference type="Proteomes" id="UP001230649"/>
    </source>
</evidence>
<keyword evidence="2" id="KW-1185">Reference proteome</keyword>
<reference evidence="1" key="1">
    <citation type="submission" date="2023-04" db="EMBL/GenBank/DDBJ databases">
        <title>Draft Genome sequencing of Naganishia species isolated from polar environments using Oxford Nanopore Technology.</title>
        <authorList>
            <person name="Leo P."/>
            <person name="Venkateswaran K."/>
        </authorList>
    </citation>
    <scope>NUCLEOTIDE SEQUENCE</scope>
    <source>
        <strain evidence="1">MNA-CCFEE 5262</strain>
    </source>
</reference>
<name>A0ACC2WN22_9TREE</name>
<gene>
    <name evidence="1" type="ORF">QFC20_002029</name>
</gene>